<organism evidence="2 3">
    <name type="scientific">Cuscuta europaea</name>
    <name type="common">European dodder</name>
    <dbReference type="NCBI Taxonomy" id="41803"/>
    <lineage>
        <taxon>Eukaryota</taxon>
        <taxon>Viridiplantae</taxon>
        <taxon>Streptophyta</taxon>
        <taxon>Embryophyta</taxon>
        <taxon>Tracheophyta</taxon>
        <taxon>Spermatophyta</taxon>
        <taxon>Magnoliopsida</taxon>
        <taxon>eudicotyledons</taxon>
        <taxon>Gunneridae</taxon>
        <taxon>Pentapetalae</taxon>
        <taxon>asterids</taxon>
        <taxon>lamiids</taxon>
        <taxon>Solanales</taxon>
        <taxon>Convolvulaceae</taxon>
        <taxon>Cuscuteae</taxon>
        <taxon>Cuscuta</taxon>
        <taxon>Cuscuta subgen. Cuscuta</taxon>
    </lineage>
</organism>
<accession>A0A9P0YH94</accession>
<feature type="compositionally biased region" description="Acidic residues" evidence="1">
    <location>
        <begin position="7"/>
        <end position="21"/>
    </location>
</feature>
<gene>
    <name evidence="2" type="ORF">CEURO_LOCUS782</name>
</gene>
<name>A0A9P0YH94_CUSEU</name>
<comment type="caution">
    <text evidence="2">The sequence shown here is derived from an EMBL/GenBank/DDBJ whole genome shotgun (WGS) entry which is preliminary data.</text>
</comment>
<dbReference type="InterPro" id="IPR004252">
    <property type="entry name" value="Probable_transposase_24"/>
</dbReference>
<proteinExistence type="predicted"/>
<protein>
    <submittedName>
        <fullName evidence="2">Uncharacterized protein</fullName>
    </submittedName>
</protein>
<evidence type="ECO:0000313" key="3">
    <source>
        <dbReference type="Proteomes" id="UP001152484"/>
    </source>
</evidence>
<feature type="region of interest" description="Disordered" evidence="1">
    <location>
        <begin position="336"/>
        <end position="416"/>
    </location>
</feature>
<dbReference type="PANTHER" id="PTHR33018:SF34">
    <property type="entry name" value="OS02G0472350 PROTEIN"/>
    <property type="match status" value="1"/>
</dbReference>
<keyword evidence="3" id="KW-1185">Reference proteome</keyword>
<dbReference type="OrthoDB" id="1730237at2759"/>
<dbReference type="PANTHER" id="PTHR33018">
    <property type="entry name" value="OS10G0338966 PROTEIN-RELATED"/>
    <property type="match status" value="1"/>
</dbReference>
<reference evidence="2" key="1">
    <citation type="submission" date="2022-07" db="EMBL/GenBank/DDBJ databases">
        <authorList>
            <person name="Macas J."/>
            <person name="Novak P."/>
            <person name="Neumann P."/>
        </authorList>
    </citation>
    <scope>NUCLEOTIDE SEQUENCE</scope>
</reference>
<feature type="region of interest" description="Disordered" evidence="1">
    <location>
        <begin position="1"/>
        <end position="30"/>
    </location>
</feature>
<dbReference type="Proteomes" id="UP001152484">
    <property type="component" value="Unassembled WGS sequence"/>
</dbReference>
<sequence length="582" mass="66950">MSKGEEVMDDFNEEDDLDDCIESQQRRQKTKKKHLLRKASDDRVEVEVNEFGVLWGDGWTNLSNYIGVVVRDNVPIIYDDWRNVPAKVKDDCWNYLCKLFVLTPASQKQVFSTMSAALRNFRFTLRNEFILHYKEGSKKLRFPPEEFKHILTDEWRLFVKNTFKQEFKAKSEKAKERRKNIRYNHRLGSGGYAGLLKKKQKELGGMLKDIDRADTWLLGRKKKNGEYDEDVKEIAEKVKELQKMVQDGLFVPNGCNDILTAALDKRPNGSRVQGLGRSITTSKYFNTPMGKAAEHEEAEKICATRYAMMVQRFDELKEHITALVGVSDIGSCSVGIKPPFRGNGKQKVDEEIEKPDTTPNKKCEASVSRRSQPKPPIDDDEERPKRRNGKRKVAELGDRSAGGDLAGHPRLETEEEEQQCVKTVKLEMQSPKMSGQGKYLPRRSPRHLSQKIEPVGCDAPVHYKGLELEKGGVQIVEVRSRPEMKKKVAPARKLNMQRTTRSLADKRKEKSVNMKMFSFLVDKCMGDGYMIQNDADVFGFPTKTTFNKDMCYLVINCEKVSNSIIELWCNDLDYLRNWLDYC</sequence>
<feature type="compositionally biased region" description="Basic and acidic residues" evidence="1">
    <location>
        <begin position="346"/>
        <end position="364"/>
    </location>
</feature>
<dbReference type="AlphaFoldDB" id="A0A9P0YH94"/>
<evidence type="ECO:0000313" key="2">
    <source>
        <dbReference type="EMBL" id="CAH9055214.1"/>
    </source>
</evidence>
<evidence type="ECO:0000256" key="1">
    <source>
        <dbReference type="SAM" id="MobiDB-lite"/>
    </source>
</evidence>
<dbReference type="Pfam" id="PF03004">
    <property type="entry name" value="Transposase_24"/>
    <property type="match status" value="1"/>
</dbReference>
<dbReference type="EMBL" id="CAMAPE010000002">
    <property type="protein sequence ID" value="CAH9055214.1"/>
    <property type="molecule type" value="Genomic_DNA"/>
</dbReference>